<feature type="domain" description="K Homology" evidence="4">
    <location>
        <begin position="339"/>
        <end position="409"/>
    </location>
</feature>
<dbReference type="AlphaFoldDB" id="I1HWQ7"/>
<dbReference type="SMART" id="SM00322">
    <property type="entry name" value="KH"/>
    <property type="match status" value="3"/>
</dbReference>
<dbReference type="GeneID" id="100824409"/>
<dbReference type="GO" id="GO:0005737">
    <property type="term" value="C:cytoplasm"/>
    <property type="evidence" value="ECO:0000318"/>
    <property type="project" value="GO_Central"/>
</dbReference>
<dbReference type="EnsemblPlants" id="KQJ93064">
    <property type="protein sequence ID" value="KQJ93064"/>
    <property type="gene ID" value="BRADI_3g02540v3"/>
</dbReference>
<keyword evidence="2" id="KW-0694">RNA-binding</keyword>
<reference evidence="6" key="3">
    <citation type="submission" date="2018-08" db="UniProtKB">
        <authorList>
            <consortium name="EnsemblPlants"/>
        </authorList>
    </citation>
    <scope>IDENTIFICATION</scope>
    <source>
        <strain evidence="6">cv. Bd21</strain>
    </source>
</reference>
<dbReference type="OMA" id="REYLPWH"/>
<dbReference type="Gene3D" id="3.30.310.210">
    <property type="match status" value="1"/>
</dbReference>
<dbReference type="PANTHER" id="PTHR10288">
    <property type="entry name" value="KH DOMAIN CONTAINING RNA BINDING PROTEIN"/>
    <property type="match status" value="1"/>
</dbReference>
<dbReference type="InterPro" id="IPR036612">
    <property type="entry name" value="KH_dom_type_1_sf"/>
</dbReference>
<dbReference type="SUPFAM" id="SSF54791">
    <property type="entry name" value="Eukaryotic type KH-domain (KH-domain type I)"/>
    <property type="match status" value="3"/>
</dbReference>
<dbReference type="InterPro" id="IPR004087">
    <property type="entry name" value="KH_dom"/>
</dbReference>
<accession>I1HWQ7</accession>
<dbReference type="HOGENOM" id="CLU_034604_2_0_1"/>
<dbReference type="PROSITE" id="PS50084">
    <property type="entry name" value="KH_TYPE_1"/>
    <property type="match status" value="3"/>
</dbReference>
<reference evidence="5 6" key="1">
    <citation type="journal article" date="2010" name="Nature">
        <title>Genome sequencing and analysis of the model grass Brachypodium distachyon.</title>
        <authorList>
            <consortium name="International Brachypodium Initiative"/>
        </authorList>
    </citation>
    <scope>NUCLEOTIDE SEQUENCE [LARGE SCALE GENOMIC DNA]</scope>
    <source>
        <strain evidence="5 6">Bd21</strain>
    </source>
</reference>
<dbReference type="OrthoDB" id="442947at2759"/>
<evidence type="ECO:0000259" key="4">
    <source>
        <dbReference type="SMART" id="SM00322"/>
    </source>
</evidence>
<dbReference type="Pfam" id="PF00013">
    <property type="entry name" value="KH_1"/>
    <property type="match status" value="3"/>
</dbReference>
<dbReference type="GO" id="GO:0005634">
    <property type="term" value="C:nucleus"/>
    <property type="evidence" value="ECO:0000318"/>
    <property type="project" value="GO_Central"/>
</dbReference>
<feature type="domain" description="K Homology" evidence="4">
    <location>
        <begin position="179"/>
        <end position="254"/>
    </location>
</feature>
<feature type="region of interest" description="Disordered" evidence="3">
    <location>
        <begin position="1"/>
        <end position="81"/>
    </location>
</feature>
<evidence type="ECO:0000256" key="2">
    <source>
        <dbReference type="PROSITE-ProRule" id="PRU00117"/>
    </source>
</evidence>
<evidence type="ECO:0000313" key="5">
    <source>
        <dbReference type="EMBL" id="KQJ93064.1"/>
    </source>
</evidence>
<dbReference type="GO" id="GO:0003729">
    <property type="term" value="F:mRNA binding"/>
    <property type="evidence" value="ECO:0000318"/>
    <property type="project" value="GO_Central"/>
</dbReference>
<dbReference type="KEGG" id="bdi:100824409"/>
<name>I1HWQ7_BRADI</name>
<organism evidence="5">
    <name type="scientific">Brachypodium distachyon</name>
    <name type="common">Purple false brome</name>
    <name type="synonym">Trachynia distachya</name>
    <dbReference type="NCBI Taxonomy" id="15368"/>
    <lineage>
        <taxon>Eukaryota</taxon>
        <taxon>Viridiplantae</taxon>
        <taxon>Streptophyta</taxon>
        <taxon>Embryophyta</taxon>
        <taxon>Tracheophyta</taxon>
        <taxon>Spermatophyta</taxon>
        <taxon>Magnoliopsida</taxon>
        <taxon>Liliopsida</taxon>
        <taxon>Poales</taxon>
        <taxon>Poaceae</taxon>
        <taxon>BOP clade</taxon>
        <taxon>Pooideae</taxon>
        <taxon>Stipodae</taxon>
        <taxon>Brachypodieae</taxon>
        <taxon>Brachypodium</taxon>
    </lineage>
</organism>
<evidence type="ECO:0000256" key="3">
    <source>
        <dbReference type="SAM" id="MobiDB-lite"/>
    </source>
</evidence>
<dbReference type="Gramene" id="KQJ93064">
    <property type="protein sequence ID" value="KQJ93064"/>
    <property type="gene ID" value="BRADI_3g02540v3"/>
</dbReference>
<protein>
    <recommendedName>
        <fullName evidence="4">K Homology domain-containing protein</fullName>
    </recommendedName>
</protein>
<dbReference type="RefSeq" id="XP_003573848.1">
    <property type="nucleotide sequence ID" value="XM_003573800.4"/>
</dbReference>
<feature type="domain" description="K Homology" evidence="4">
    <location>
        <begin position="85"/>
        <end position="159"/>
    </location>
</feature>
<evidence type="ECO:0000256" key="1">
    <source>
        <dbReference type="ARBA" id="ARBA00022737"/>
    </source>
</evidence>
<evidence type="ECO:0000313" key="7">
    <source>
        <dbReference type="Proteomes" id="UP000008810"/>
    </source>
</evidence>
<dbReference type="Proteomes" id="UP000008810">
    <property type="component" value="Chromosome 3"/>
</dbReference>
<keyword evidence="7" id="KW-1185">Reference proteome</keyword>
<dbReference type="InterPro" id="IPR004088">
    <property type="entry name" value="KH_dom_type_1"/>
</dbReference>
<sequence length="470" mass="51354">MATAAPEELAHHGAEEEEEEEDPEEVEPWLGSSDSEPEEHPPALEPWVPSPETEPEQHPPVPAPTNSASTEEEGEFRPRWPGFPGASVFRLVVAGDKVGGLIGRRGETIRRLCEETRARVRVLDPADGVAGQQIVLISATEETQAELAPAMDAAIKIFKHVNEIEGINASVTFSASAPEICSARLLVPKEQAAHLIGKQGIMIKSIQETTGSTIRIIDKDDLLNYRMVDERIVEILGASLKALNALKSVLGLLRKFLVDHSVLHLFERKNQAIAHAQDISKENQVSNDYALPVSRDLLLSDGQSPLSPKGNRYLSYGRDPSVCDPYSSQIRHPTESLIKKITQTMKIPLPQADEIIGVGGRNIAHIRSVSGAIVVLEETGDYLNEVLVTIQGSSSQVHTAHQLVQVILLGDREAPPTRSSYNNDLDTGIPGRLFAPDGVPASQDHPLLHHEYRPSSDGWGHSAYRGYRLV</sequence>
<evidence type="ECO:0000313" key="6">
    <source>
        <dbReference type="EnsemblPlants" id="KQJ93064"/>
    </source>
</evidence>
<dbReference type="EMBL" id="CM000882">
    <property type="protein sequence ID" value="KQJ93064.1"/>
    <property type="molecule type" value="Genomic_DNA"/>
</dbReference>
<dbReference type="CDD" id="cd22459">
    <property type="entry name" value="KH-I_PEPPER_rpt1_like"/>
    <property type="match status" value="1"/>
</dbReference>
<proteinExistence type="predicted"/>
<reference evidence="5" key="2">
    <citation type="submission" date="2017-06" db="EMBL/GenBank/DDBJ databases">
        <title>WGS assembly of Brachypodium distachyon.</title>
        <authorList>
            <consortium name="The International Brachypodium Initiative"/>
            <person name="Lucas S."/>
            <person name="Harmon-Smith M."/>
            <person name="Lail K."/>
            <person name="Tice H."/>
            <person name="Grimwood J."/>
            <person name="Bruce D."/>
            <person name="Barry K."/>
            <person name="Shu S."/>
            <person name="Lindquist E."/>
            <person name="Wang M."/>
            <person name="Pitluck S."/>
            <person name="Vogel J.P."/>
            <person name="Garvin D.F."/>
            <person name="Mockler T.C."/>
            <person name="Schmutz J."/>
            <person name="Rokhsar D."/>
            <person name="Bevan M.W."/>
        </authorList>
    </citation>
    <scope>NUCLEOTIDE SEQUENCE</scope>
    <source>
        <strain evidence="5">Bd21</strain>
    </source>
</reference>
<keyword evidence="1" id="KW-0677">Repeat</keyword>
<gene>
    <name evidence="6" type="primary">LOC100824409</name>
    <name evidence="5" type="ORF">BRADI_3g02540v3</name>
</gene>
<dbReference type="STRING" id="15368.I1HWQ7"/>
<dbReference type="eggNOG" id="KOG2190">
    <property type="taxonomic scope" value="Eukaryota"/>
</dbReference>
<dbReference type="Gene3D" id="3.30.1370.10">
    <property type="entry name" value="K Homology domain, type 1"/>
    <property type="match status" value="1"/>
</dbReference>
<feature type="compositionally biased region" description="Acidic residues" evidence="3">
    <location>
        <begin position="15"/>
        <end position="27"/>
    </location>
</feature>